<gene>
    <name evidence="2" type="ORF">PACLA_8A009516</name>
</gene>
<evidence type="ECO:0000313" key="2">
    <source>
        <dbReference type="EMBL" id="CAB4005499.1"/>
    </source>
</evidence>
<dbReference type="SUPFAM" id="SSF56219">
    <property type="entry name" value="DNase I-like"/>
    <property type="match status" value="1"/>
</dbReference>
<dbReference type="PANTHER" id="PTHR33332">
    <property type="entry name" value="REVERSE TRANSCRIPTASE DOMAIN-CONTAINING PROTEIN"/>
    <property type="match status" value="1"/>
</dbReference>
<dbReference type="InterPro" id="IPR036691">
    <property type="entry name" value="Endo/exonu/phosph_ase_sf"/>
</dbReference>
<keyword evidence="3" id="KW-1185">Reference proteome</keyword>
<dbReference type="AlphaFoldDB" id="A0A6S7HME2"/>
<dbReference type="Proteomes" id="UP001152795">
    <property type="component" value="Unassembled WGS sequence"/>
</dbReference>
<dbReference type="OrthoDB" id="6781018at2759"/>
<accession>A0A6S7HME2</accession>
<reference evidence="2" key="1">
    <citation type="submission" date="2020-04" db="EMBL/GenBank/DDBJ databases">
        <authorList>
            <person name="Alioto T."/>
            <person name="Alioto T."/>
            <person name="Gomez Garrido J."/>
        </authorList>
    </citation>
    <scope>NUCLEOTIDE SEQUENCE</scope>
    <source>
        <strain evidence="2">A484AB</strain>
    </source>
</reference>
<protein>
    <recommendedName>
        <fullName evidence="1">Reverse transcriptase domain-containing protein</fullName>
    </recommendedName>
</protein>
<evidence type="ECO:0000313" key="3">
    <source>
        <dbReference type="Proteomes" id="UP001152795"/>
    </source>
</evidence>
<name>A0A6S7HME2_PARCT</name>
<evidence type="ECO:0000259" key="1">
    <source>
        <dbReference type="Pfam" id="PF00078"/>
    </source>
</evidence>
<comment type="caution">
    <text evidence="2">The sequence shown here is derived from an EMBL/GenBank/DDBJ whole genome shotgun (WGS) entry which is preliminary data.</text>
</comment>
<dbReference type="InterPro" id="IPR000477">
    <property type="entry name" value="RT_dom"/>
</dbReference>
<dbReference type="Gene3D" id="3.60.10.10">
    <property type="entry name" value="Endonuclease/exonuclease/phosphatase"/>
    <property type="match status" value="1"/>
</dbReference>
<organism evidence="2 3">
    <name type="scientific">Paramuricea clavata</name>
    <name type="common">Red gorgonian</name>
    <name type="synonym">Violescent sea-whip</name>
    <dbReference type="NCBI Taxonomy" id="317549"/>
    <lineage>
        <taxon>Eukaryota</taxon>
        <taxon>Metazoa</taxon>
        <taxon>Cnidaria</taxon>
        <taxon>Anthozoa</taxon>
        <taxon>Octocorallia</taxon>
        <taxon>Malacalcyonacea</taxon>
        <taxon>Plexauridae</taxon>
        <taxon>Paramuricea</taxon>
    </lineage>
</organism>
<dbReference type="EMBL" id="CACRXK020005220">
    <property type="protein sequence ID" value="CAB4005499.1"/>
    <property type="molecule type" value="Genomic_DNA"/>
</dbReference>
<sequence>MKWNLARSGFIGCRTAITKWSKHGIINLLIPGHDPPVDITIYVDICRNPGPVHSGLESNISQGQSQNSGTFMQTAVVDKITYNRSKLLDIRRQCITRANHHLLSTLKDLGLLRYRGSRGGKRKISVIISPRGRESRSAWGHTTGTVNWNNLVSIKCHPENNNNKTSSQLPHVLLSNIRSLVPKFDELSTFLMLNKADIVAISESWLNERIDSLFVTIAGYDLYRLDRLSGRGGGVCAFVSENIPCKRLLDLENANYECMWLWLRPYRLPRPLCGILIAVLYCPPETCADKQREFVHYLSETIDSVRDSSPDCGIIVLGDYNNLDVSDLLSQHNRKQRVKLGETVSDWMSVNAGVLQGTKLGPILFLIMVNDLIPLKSDYWKYVDDMSISEVIPRNGVSNMQSELDHTSSWATNNYMKLNTKKCKELRISFLRDKPNLSQLYINENDILSSCQHGFRAHHSCESTLILICEHLLDNIEQGLINGIALIDLSKAFDLVDHRLLLQKLEQYGITPIALKWFKSYLNDRYQVIEIASFLSNPALIKSGVPQGSILGPILFLIFINDVPSYVGSCKPFVATNQCMYRVQWESRPIKHFGFGRPY</sequence>
<dbReference type="Pfam" id="PF00078">
    <property type="entry name" value="RVT_1"/>
    <property type="match status" value="1"/>
</dbReference>
<feature type="domain" description="Reverse transcriptase" evidence="1">
    <location>
        <begin position="446"/>
        <end position="565"/>
    </location>
</feature>
<proteinExistence type="predicted"/>